<protein>
    <submittedName>
        <fullName evidence="1 3">Uncharacterized protein</fullName>
    </submittedName>
</protein>
<dbReference type="EMBL" id="MU003693">
    <property type="protein sequence ID" value="KAF2815764.1"/>
    <property type="molecule type" value="Genomic_DNA"/>
</dbReference>
<reference evidence="1 3" key="1">
    <citation type="journal article" date="2020" name="Stud. Mycol.">
        <title>101 Dothideomycetes genomes: a test case for predicting lifestyles and emergence of pathogens.</title>
        <authorList>
            <person name="Haridas S."/>
            <person name="Albert R."/>
            <person name="Binder M."/>
            <person name="Bloem J."/>
            <person name="Labutti K."/>
            <person name="Salamov A."/>
            <person name="Andreopoulos B."/>
            <person name="Baker S."/>
            <person name="Barry K."/>
            <person name="Bills G."/>
            <person name="Bluhm B."/>
            <person name="Cannon C."/>
            <person name="Castanera R."/>
            <person name="Culley D."/>
            <person name="Daum C."/>
            <person name="Ezra D."/>
            <person name="Gonzalez J."/>
            <person name="Henrissat B."/>
            <person name="Kuo A."/>
            <person name="Liang C."/>
            <person name="Lipzen A."/>
            <person name="Lutzoni F."/>
            <person name="Magnuson J."/>
            <person name="Mondo S."/>
            <person name="Nolan M."/>
            <person name="Ohm R."/>
            <person name="Pangilinan J."/>
            <person name="Park H.-J."/>
            <person name="Ramirez L."/>
            <person name="Alfaro M."/>
            <person name="Sun H."/>
            <person name="Tritt A."/>
            <person name="Yoshinaga Y."/>
            <person name="Zwiers L.-H."/>
            <person name="Turgeon B."/>
            <person name="Goodwin S."/>
            <person name="Spatafora J."/>
            <person name="Crous P."/>
            <person name="Grigoriev I."/>
        </authorList>
    </citation>
    <scope>NUCLEOTIDE SEQUENCE</scope>
    <source>
        <strain evidence="1 3">CBS 304.34</strain>
    </source>
</reference>
<dbReference type="Proteomes" id="UP000504636">
    <property type="component" value="Unplaced"/>
</dbReference>
<evidence type="ECO:0000313" key="2">
    <source>
        <dbReference type="Proteomes" id="UP000504636"/>
    </source>
</evidence>
<dbReference type="GeneID" id="54467636"/>
<name>A0A6A6Z650_9PEZI</name>
<dbReference type="InterPro" id="IPR023296">
    <property type="entry name" value="Glyco_hydro_beta-prop_sf"/>
</dbReference>
<evidence type="ECO:0000313" key="3">
    <source>
        <dbReference type="RefSeq" id="XP_033582728.1"/>
    </source>
</evidence>
<sequence>MQRPCGFLCRDPKHIKSDGPLVEAPSLIHSNDGVYSLFFSSGCTRVPSHDLKYVTSKDAGPSKRTSKPLLVTGDWNLLAPGSVLVRRESQRWRMVFHSRITTPFRGVRTMHTAALVLSGTNVSFDT</sequence>
<dbReference type="OrthoDB" id="3879658at2759"/>
<proteinExistence type="predicted"/>
<dbReference type="RefSeq" id="XP_033582728.1">
    <property type="nucleotide sequence ID" value="XM_033726743.1"/>
</dbReference>
<reference evidence="3" key="3">
    <citation type="submission" date="2025-04" db="UniProtKB">
        <authorList>
            <consortium name="RefSeq"/>
        </authorList>
    </citation>
    <scope>IDENTIFICATION</scope>
    <source>
        <strain evidence="3">CBS 304.34</strain>
    </source>
</reference>
<dbReference type="SUPFAM" id="SSF75005">
    <property type="entry name" value="Arabinanase/levansucrase/invertase"/>
    <property type="match status" value="1"/>
</dbReference>
<evidence type="ECO:0000313" key="1">
    <source>
        <dbReference type="EMBL" id="KAF2815764.1"/>
    </source>
</evidence>
<keyword evidence="2" id="KW-1185">Reference proteome</keyword>
<reference evidence="3" key="2">
    <citation type="submission" date="2020-04" db="EMBL/GenBank/DDBJ databases">
        <authorList>
            <consortium name="NCBI Genome Project"/>
        </authorList>
    </citation>
    <scope>NUCLEOTIDE SEQUENCE</scope>
    <source>
        <strain evidence="3">CBS 304.34</strain>
    </source>
</reference>
<gene>
    <name evidence="1 3" type="ORF">BDZ99DRAFT_541610</name>
</gene>
<accession>A0A6A6Z650</accession>
<organism evidence="1">
    <name type="scientific">Mytilinidion resinicola</name>
    <dbReference type="NCBI Taxonomy" id="574789"/>
    <lineage>
        <taxon>Eukaryota</taxon>
        <taxon>Fungi</taxon>
        <taxon>Dikarya</taxon>
        <taxon>Ascomycota</taxon>
        <taxon>Pezizomycotina</taxon>
        <taxon>Dothideomycetes</taxon>
        <taxon>Pleosporomycetidae</taxon>
        <taxon>Mytilinidiales</taxon>
        <taxon>Mytilinidiaceae</taxon>
        <taxon>Mytilinidion</taxon>
    </lineage>
</organism>
<dbReference type="AlphaFoldDB" id="A0A6A6Z650"/>
<dbReference type="Gene3D" id="2.115.10.20">
    <property type="entry name" value="Glycosyl hydrolase domain, family 43"/>
    <property type="match status" value="1"/>
</dbReference>